<accession>A0A6P5XXA9</accession>
<organism evidence="2 3">
    <name type="scientific">Durio zibethinus</name>
    <name type="common">Durian</name>
    <dbReference type="NCBI Taxonomy" id="66656"/>
    <lineage>
        <taxon>Eukaryota</taxon>
        <taxon>Viridiplantae</taxon>
        <taxon>Streptophyta</taxon>
        <taxon>Embryophyta</taxon>
        <taxon>Tracheophyta</taxon>
        <taxon>Spermatophyta</taxon>
        <taxon>Magnoliopsida</taxon>
        <taxon>eudicotyledons</taxon>
        <taxon>Gunneridae</taxon>
        <taxon>Pentapetalae</taxon>
        <taxon>rosids</taxon>
        <taxon>malvids</taxon>
        <taxon>Malvales</taxon>
        <taxon>Malvaceae</taxon>
        <taxon>Helicteroideae</taxon>
        <taxon>Durio</taxon>
    </lineage>
</organism>
<evidence type="ECO:0000313" key="2">
    <source>
        <dbReference type="Proteomes" id="UP000515121"/>
    </source>
</evidence>
<gene>
    <name evidence="3" type="primary">LOC111286965</name>
</gene>
<feature type="region of interest" description="Disordered" evidence="1">
    <location>
        <begin position="23"/>
        <end position="50"/>
    </location>
</feature>
<dbReference type="AlphaFoldDB" id="A0A6P5XXA9"/>
<reference evidence="3" key="1">
    <citation type="submission" date="2025-08" db="UniProtKB">
        <authorList>
            <consortium name="RefSeq"/>
        </authorList>
    </citation>
    <scope>IDENTIFICATION</scope>
    <source>
        <tissue evidence="3">Fruit stalk</tissue>
    </source>
</reference>
<protein>
    <submittedName>
        <fullName evidence="3">Uncharacterized protein LOC111286965</fullName>
    </submittedName>
</protein>
<dbReference type="Proteomes" id="UP000515121">
    <property type="component" value="Unplaced"/>
</dbReference>
<evidence type="ECO:0000256" key="1">
    <source>
        <dbReference type="SAM" id="MobiDB-lite"/>
    </source>
</evidence>
<proteinExistence type="predicted"/>
<dbReference type="GeneID" id="111286965"/>
<dbReference type="RefSeq" id="XP_022732835.1">
    <property type="nucleotide sequence ID" value="XM_022877100.1"/>
</dbReference>
<name>A0A6P5XXA9_DURZI</name>
<feature type="compositionally biased region" description="Basic and acidic residues" evidence="1">
    <location>
        <begin position="33"/>
        <end position="44"/>
    </location>
</feature>
<dbReference type="KEGG" id="dzi:111286965"/>
<evidence type="ECO:0000313" key="3">
    <source>
        <dbReference type="RefSeq" id="XP_022732835.1"/>
    </source>
</evidence>
<sequence>MDVFIPEEYVTRRRIEKKAAAIARKRPNMVPESSKEMGKEEKSKPQLPPQFGLDSNEFLVPGIYVDNNFVQSTLLLVALPGGRGWIG</sequence>
<keyword evidence="2" id="KW-1185">Reference proteome</keyword>